<sequence length="112" mass="12953">MPFNIYFTTSATFDIELGFSKKLRVSMGILQPFQPGSQHLIIRVHIEMSNPHNHTNLDNGSRNQTFRLGHCVEEKRGSRVNAKSNTFYLPNFTEPIAQDLDTYSMRFDFPDQ</sequence>
<dbReference type="VEuPathDB" id="FungiDB:QG37_07849"/>
<dbReference type="Proteomes" id="UP000037122">
    <property type="component" value="Unassembled WGS sequence"/>
</dbReference>
<comment type="caution">
    <text evidence="1">The sequence shown here is derived from an EMBL/GenBank/DDBJ whole genome shotgun (WGS) entry which is preliminary data.</text>
</comment>
<dbReference type="AlphaFoldDB" id="A0A0L0NPA9"/>
<gene>
    <name evidence="1" type="ORF">QG37_07849</name>
</gene>
<dbReference type="EMBL" id="LGST01000064">
    <property type="protein sequence ID" value="KND95893.1"/>
    <property type="molecule type" value="Genomic_DNA"/>
</dbReference>
<protein>
    <submittedName>
        <fullName evidence="1">Uncharacterized protein</fullName>
    </submittedName>
</protein>
<name>A0A0L0NPA9_CANAR</name>
<evidence type="ECO:0000313" key="2">
    <source>
        <dbReference type="Proteomes" id="UP000037122"/>
    </source>
</evidence>
<reference evidence="2" key="1">
    <citation type="journal article" date="2015" name="BMC Genomics">
        <title>Draft genome of a commonly misdiagnosed multidrug resistant pathogen Candida auris.</title>
        <authorList>
            <person name="Chatterjee S."/>
            <person name="Alampalli S.V."/>
            <person name="Nageshan R.K."/>
            <person name="Chettiar S.T."/>
            <person name="Joshi S."/>
            <person name="Tatu U.S."/>
        </authorList>
    </citation>
    <scope>NUCLEOTIDE SEQUENCE [LARGE SCALE GENOMIC DNA]</scope>
    <source>
        <strain evidence="2">6684</strain>
    </source>
</reference>
<proteinExistence type="predicted"/>
<organism evidence="1 2">
    <name type="scientific">Candidozyma auris</name>
    <name type="common">Yeast</name>
    <name type="synonym">Candida auris</name>
    <dbReference type="NCBI Taxonomy" id="498019"/>
    <lineage>
        <taxon>Eukaryota</taxon>
        <taxon>Fungi</taxon>
        <taxon>Dikarya</taxon>
        <taxon>Ascomycota</taxon>
        <taxon>Saccharomycotina</taxon>
        <taxon>Pichiomycetes</taxon>
        <taxon>Metschnikowiaceae</taxon>
        <taxon>Candidozyma</taxon>
    </lineage>
</organism>
<evidence type="ECO:0000313" key="1">
    <source>
        <dbReference type="EMBL" id="KND95893.1"/>
    </source>
</evidence>
<accession>A0A0L0NPA9</accession>